<dbReference type="PANTHER" id="PTHR30319">
    <property type="entry name" value="PHENYLACETIC ACID REGULATOR-RELATED TRANSCRIPTIONAL REPRESSOR"/>
    <property type="match status" value="1"/>
</dbReference>
<dbReference type="Gene3D" id="1.20.58.1460">
    <property type="match status" value="1"/>
</dbReference>
<accession>A0A6J4I0K2</accession>
<evidence type="ECO:0000259" key="1">
    <source>
        <dbReference type="Pfam" id="PF08223"/>
    </source>
</evidence>
<dbReference type="Pfam" id="PF08223">
    <property type="entry name" value="PaaX_C"/>
    <property type="match status" value="1"/>
</dbReference>
<gene>
    <name evidence="3" type="ORF">AVDCRST_MAG20-1634</name>
</gene>
<dbReference type="InterPro" id="IPR013225">
    <property type="entry name" value="PaaX_C"/>
</dbReference>
<proteinExistence type="predicted"/>
<organism evidence="3">
    <name type="scientific">uncultured Acidimicrobiales bacterium</name>
    <dbReference type="NCBI Taxonomy" id="310071"/>
    <lineage>
        <taxon>Bacteria</taxon>
        <taxon>Bacillati</taxon>
        <taxon>Actinomycetota</taxon>
        <taxon>Acidimicrobiia</taxon>
        <taxon>Acidimicrobiales</taxon>
        <taxon>environmental samples</taxon>
    </lineage>
</organism>
<dbReference type="InterPro" id="IPR048846">
    <property type="entry name" value="PaaX-like_central"/>
</dbReference>
<dbReference type="PANTHER" id="PTHR30319:SF1">
    <property type="entry name" value="TRANSCRIPTIONAL REPRESSOR PAAX"/>
    <property type="match status" value="1"/>
</dbReference>
<dbReference type="InterPro" id="IPR036388">
    <property type="entry name" value="WH-like_DNA-bd_sf"/>
</dbReference>
<dbReference type="EMBL" id="CADCSY010000074">
    <property type="protein sequence ID" value="CAA9239074.1"/>
    <property type="molecule type" value="Genomic_DNA"/>
</dbReference>
<name>A0A6J4I0K2_9ACTN</name>
<protein>
    <submittedName>
        <fullName evidence="3">Phenylacetic acid degradation operon negative regulatory protein PaaX</fullName>
    </submittedName>
</protein>
<feature type="domain" description="Transcriptional repressor PaaX-like C-terminal" evidence="1">
    <location>
        <begin position="190"/>
        <end position="269"/>
    </location>
</feature>
<evidence type="ECO:0000259" key="2">
    <source>
        <dbReference type="Pfam" id="PF20803"/>
    </source>
</evidence>
<dbReference type="InterPro" id="IPR011965">
    <property type="entry name" value="PaaX_trns_reg"/>
</dbReference>
<dbReference type="Gene3D" id="1.10.10.10">
    <property type="entry name" value="Winged helix-like DNA-binding domain superfamily/Winged helix DNA-binding domain"/>
    <property type="match status" value="1"/>
</dbReference>
<dbReference type="PIRSF" id="PIRSF020623">
    <property type="entry name" value="PaaX"/>
    <property type="match status" value="1"/>
</dbReference>
<dbReference type="AlphaFoldDB" id="A0A6J4I0K2"/>
<dbReference type="GO" id="GO:0006351">
    <property type="term" value="P:DNA-templated transcription"/>
    <property type="evidence" value="ECO:0007669"/>
    <property type="project" value="InterPro"/>
</dbReference>
<dbReference type="Gene3D" id="3.30.70.2650">
    <property type="match status" value="1"/>
</dbReference>
<sequence length="298" mass="32089">MHGATAARAGGSAAIPTRVLVLGMAHDDGTIHVEEVLPVADACGQSPEQVRSCLRRLVAEGHFTRAGSGRDAVYEATEHGAAELAAGVERTRRAYTQDAAGRGWDGRWRLAAFAVPEAQRSARDAFRDRLLDLGGAAIQGGLYVSPHPWDADVRREALRLGVSAHLTLSSTDDLEVAGVRSSRELAARLWPLDEVAARYEAFVAQHRQVPSSLESLKASRGRLPDAEFLPLALAMGVAYGRASSIDPHLPPELLPRPWPGRTARDIVVRSRRLALLLRVGADRPALFSLFDGAVQAVR</sequence>
<dbReference type="Pfam" id="PF20803">
    <property type="entry name" value="PaaX_M"/>
    <property type="match status" value="1"/>
</dbReference>
<reference evidence="3" key="1">
    <citation type="submission" date="2020-02" db="EMBL/GenBank/DDBJ databases">
        <authorList>
            <person name="Meier V. D."/>
        </authorList>
    </citation>
    <scope>NUCLEOTIDE SEQUENCE</scope>
    <source>
        <strain evidence="3">AVDCRST_MAG20</strain>
    </source>
</reference>
<evidence type="ECO:0000313" key="3">
    <source>
        <dbReference type="EMBL" id="CAA9239074.1"/>
    </source>
</evidence>
<feature type="domain" description="Transcriptional repressor PaaX-like central Cas2-like" evidence="2">
    <location>
        <begin position="103"/>
        <end position="174"/>
    </location>
</feature>